<reference evidence="3 4" key="1">
    <citation type="submission" date="2021-01" db="EMBL/GenBank/DDBJ databases">
        <title>Sequencing the genomes of 1000 actinobacteria strains.</title>
        <authorList>
            <person name="Klenk H.-P."/>
        </authorList>
    </citation>
    <scope>NUCLEOTIDE SEQUENCE [LARGE SCALE GENOMIC DNA]</scope>
    <source>
        <strain evidence="3 4">DSM 46000</strain>
    </source>
</reference>
<evidence type="ECO:0000256" key="1">
    <source>
        <dbReference type="SAM" id="MobiDB-lite"/>
    </source>
</evidence>
<keyword evidence="4" id="KW-1185">Reference proteome</keyword>
<dbReference type="EMBL" id="JAFBBO010000001">
    <property type="protein sequence ID" value="MBM7479373.1"/>
    <property type="molecule type" value="Genomic_DNA"/>
</dbReference>
<evidence type="ECO:0000313" key="4">
    <source>
        <dbReference type="Proteomes" id="UP000698059"/>
    </source>
</evidence>
<dbReference type="Proteomes" id="UP000698059">
    <property type="component" value="Unassembled WGS sequence"/>
</dbReference>
<feature type="compositionally biased region" description="Pro residues" evidence="1">
    <location>
        <begin position="24"/>
        <end position="37"/>
    </location>
</feature>
<keyword evidence="2" id="KW-0812">Transmembrane</keyword>
<feature type="transmembrane region" description="Helical" evidence="2">
    <location>
        <begin position="105"/>
        <end position="128"/>
    </location>
</feature>
<gene>
    <name evidence="3" type="ORF">JOD49_002293</name>
</gene>
<evidence type="ECO:0000313" key="3">
    <source>
        <dbReference type="EMBL" id="MBM7479373.1"/>
    </source>
</evidence>
<evidence type="ECO:0000256" key="2">
    <source>
        <dbReference type="SAM" id="Phobius"/>
    </source>
</evidence>
<feature type="region of interest" description="Disordered" evidence="1">
    <location>
        <begin position="1"/>
        <end position="46"/>
    </location>
</feature>
<dbReference type="RefSeq" id="WP_239525201.1">
    <property type="nucleotide sequence ID" value="NZ_BAAAVF010000004.1"/>
</dbReference>
<feature type="compositionally biased region" description="Polar residues" evidence="1">
    <location>
        <begin position="7"/>
        <end position="17"/>
    </location>
</feature>
<protein>
    <submittedName>
        <fullName evidence="3">Membrane protein YkgB</fullName>
    </submittedName>
</protein>
<sequence length="197" mass="19837">MPAAEPQTLTSAPSPTALSDRPAPSDPPMPSDPPAPGDPTTGQGPARRSDAVAVALAVHLTRWSVPALRVTLGLVFLGFGVLKFFPGASPAEQIVTQTVGALTFGVVEGAAAVVLTAVVETFIGLTLLTGRGLKVGLIVLAVALVGMMSPVVLFAGELFGDGMTLLGQYVLKDVVFVAGAAVVAASTLGGRLTGDPR</sequence>
<comment type="caution">
    <text evidence="3">The sequence shown here is derived from an EMBL/GenBank/DDBJ whole genome shotgun (WGS) entry which is preliminary data.</text>
</comment>
<keyword evidence="2" id="KW-1133">Transmembrane helix</keyword>
<organism evidence="3 4">
    <name type="scientific">Oerskovia jenensis</name>
    <dbReference type="NCBI Taxonomy" id="162169"/>
    <lineage>
        <taxon>Bacteria</taxon>
        <taxon>Bacillati</taxon>
        <taxon>Actinomycetota</taxon>
        <taxon>Actinomycetes</taxon>
        <taxon>Micrococcales</taxon>
        <taxon>Cellulomonadaceae</taxon>
        <taxon>Oerskovia</taxon>
    </lineage>
</organism>
<feature type="transmembrane region" description="Helical" evidence="2">
    <location>
        <begin position="175"/>
        <end position="194"/>
    </location>
</feature>
<feature type="transmembrane region" description="Helical" evidence="2">
    <location>
        <begin position="135"/>
        <end position="155"/>
    </location>
</feature>
<keyword evidence="2" id="KW-0472">Membrane</keyword>
<feature type="transmembrane region" description="Helical" evidence="2">
    <location>
        <begin position="67"/>
        <end position="85"/>
    </location>
</feature>
<proteinExistence type="predicted"/>
<name>A0ABS2LGX9_9CELL</name>
<accession>A0ABS2LGX9</accession>